<sequence>MVFWPFRRAPAEPLEPEELRRQLIAAAASGSPRRLRSWCRRHRDQVAAHVEFLCKIPEGLDSNPAALDRHAQCLGAAAQCLASECNAPELWQQLTGPDTENPLLQWDAWLRQVPERIVQLEYEPLIEEASQHIERAGQMRGEAARRYEAILQGHLGELLFQSGCVADARKPFESALAICRETGDIEGVRTYLNNLLEVHRYLGDTAAAVSTAEERLTVARETREPAENSARQVERLREGEPLCRIVCVHDGQEYELDEVGSVGQGRYVFEFRRNRLALQKATTLVDRANALASDGQLADALELYQQASEVDPYDPDPAYQSGNCLLELGAYGKAAESFNEVERLAPGWFHSRFDRWLAGQLDRGEVTAEEFQLLRAIQDGGLPADKAFPLARKAVEQFPGFAPFRLLLGNLEQNAGDGEAAIASYRAGLERCEEPDLESRLCCSLASALPADSPERRELVDRALQLEGNLVARAMARLMLLQ</sequence>
<dbReference type="Proteomes" id="UP000320496">
    <property type="component" value="Chromosome"/>
</dbReference>
<dbReference type="EMBL" id="CP036275">
    <property type="protein sequence ID" value="QDU36301.1"/>
    <property type="molecule type" value="Genomic_DNA"/>
</dbReference>
<evidence type="ECO:0000256" key="1">
    <source>
        <dbReference type="PROSITE-ProRule" id="PRU00339"/>
    </source>
</evidence>
<accession>A0A517Z1E3</accession>
<dbReference type="Pfam" id="PF13424">
    <property type="entry name" value="TPR_12"/>
    <property type="match status" value="1"/>
</dbReference>
<feature type="repeat" description="TPR" evidence="1">
    <location>
        <begin position="281"/>
        <end position="314"/>
    </location>
</feature>
<dbReference type="InterPro" id="IPR019734">
    <property type="entry name" value="TPR_rpt"/>
</dbReference>
<protein>
    <submittedName>
        <fullName evidence="2">Tetratricopeptide repeat protein</fullName>
    </submittedName>
</protein>
<dbReference type="SMART" id="SM00028">
    <property type="entry name" value="TPR"/>
    <property type="match status" value="4"/>
</dbReference>
<dbReference type="AlphaFoldDB" id="A0A517Z1E3"/>
<name>A0A517Z1E3_9PLAN</name>
<keyword evidence="1" id="KW-0802">TPR repeat</keyword>
<organism evidence="2 3">
    <name type="scientific">Maioricimonas rarisocia</name>
    <dbReference type="NCBI Taxonomy" id="2528026"/>
    <lineage>
        <taxon>Bacteria</taxon>
        <taxon>Pseudomonadati</taxon>
        <taxon>Planctomycetota</taxon>
        <taxon>Planctomycetia</taxon>
        <taxon>Planctomycetales</taxon>
        <taxon>Planctomycetaceae</taxon>
        <taxon>Maioricimonas</taxon>
    </lineage>
</organism>
<evidence type="ECO:0000313" key="2">
    <source>
        <dbReference type="EMBL" id="QDU36301.1"/>
    </source>
</evidence>
<reference evidence="2 3" key="1">
    <citation type="submission" date="2019-02" db="EMBL/GenBank/DDBJ databases">
        <title>Deep-cultivation of Planctomycetes and their phenomic and genomic characterization uncovers novel biology.</title>
        <authorList>
            <person name="Wiegand S."/>
            <person name="Jogler M."/>
            <person name="Boedeker C."/>
            <person name="Pinto D."/>
            <person name="Vollmers J."/>
            <person name="Rivas-Marin E."/>
            <person name="Kohn T."/>
            <person name="Peeters S.H."/>
            <person name="Heuer A."/>
            <person name="Rast P."/>
            <person name="Oberbeckmann S."/>
            <person name="Bunk B."/>
            <person name="Jeske O."/>
            <person name="Meyerdierks A."/>
            <person name="Storesund J.E."/>
            <person name="Kallscheuer N."/>
            <person name="Luecker S."/>
            <person name="Lage O.M."/>
            <person name="Pohl T."/>
            <person name="Merkel B.J."/>
            <person name="Hornburger P."/>
            <person name="Mueller R.-W."/>
            <person name="Bruemmer F."/>
            <person name="Labrenz M."/>
            <person name="Spormann A.M."/>
            <person name="Op den Camp H."/>
            <person name="Overmann J."/>
            <person name="Amann R."/>
            <person name="Jetten M.S.M."/>
            <person name="Mascher T."/>
            <person name="Medema M.H."/>
            <person name="Devos D.P."/>
            <person name="Kaster A.-K."/>
            <person name="Ovreas L."/>
            <person name="Rohde M."/>
            <person name="Galperin M.Y."/>
            <person name="Jogler C."/>
        </authorList>
    </citation>
    <scope>NUCLEOTIDE SEQUENCE [LARGE SCALE GENOMIC DNA]</scope>
    <source>
        <strain evidence="2 3">Mal4</strain>
    </source>
</reference>
<gene>
    <name evidence="2" type="ORF">Mal4_05860</name>
</gene>
<dbReference type="PROSITE" id="PS50005">
    <property type="entry name" value="TPR"/>
    <property type="match status" value="1"/>
</dbReference>
<dbReference type="InterPro" id="IPR011990">
    <property type="entry name" value="TPR-like_helical_dom_sf"/>
</dbReference>
<dbReference type="Gene3D" id="1.25.40.10">
    <property type="entry name" value="Tetratricopeptide repeat domain"/>
    <property type="match status" value="2"/>
</dbReference>
<keyword evidence="3" id="KW-1185">Reference proteome</keyword>
<proteinExistence type="predicted"/>
<dbReference type="KEGG" id="mri:Mal4_05860"/>
<evidence type="ECO:0000313" key="3">
    <source>
        <dbReference type="Proteomes" id="UP000320496"/>
    </source>
</evidence>
<dbReference type="OrthoDB" id="5483121at2"/>
<dbReference type="Pfam" id="PF14559">
    <property type="entry name" value="TPR_19"/>
    <property type="match status" value="1"/>
</dbReference>
<dbReference type="SUPFAM" id="SSF48452">
    <property type="entry name" value="TPR-like"/>
    <property type="match status" value="1"/>
</dbReference>
<dbReference type="RefSeq" id="WP_145366980.1">
    <property type="nucleotide sequence ID" value="NZ_CP036275.1"/>
</dbReference>